<evidence type="ECO:0000256" key="1">
    <source>
        <dbReference type="ARBA" id="ARBA00023015"/>
    </source>
</evidence>
<dbReference type="RefSeq" id="WP_009488890.1">
    <property type="nucleotide sequence ID" value="NZ_AMYT01000011.1"/>
</dbReference>
<dbReference type="InterPro" id="IPR036390">
    <property type="entry name" value="WH_DNA-bd_sf"/>
</dbReference>
<keyword evidence="1" id="KW-0805">Transcription regulation</keyword>
<dbReference type="Gene3D" id="3.40.1410.10">
    <property type="entry name" value="Chorismate lyase-like"/>
    <property type="match status" value="1"/>
</dbReference>
<dbReference type="eggNOG" id="COG2188">
    <property type="taxonomic scope" value="Bacteria"/>
</dbReference>
<organism evidence="5 6">
    <name type="scientific">Catellicoccus marimammalium M35/04/3</name>
    <dbReference type="NCBI Taxonomy" id="1234409"/>
    <lineage>
        <taxon>Bacteria</taxon>
        <taxon>Bacillati</taxon>
        <taxon>Bacillota</taxon>
        <taxon>Bacilli</taxon>
        <taxon>Lactobacillales</taxon>
        <taxon>Enterococcaceae</taxon>
        <taxon>Catellicoccus</taxon>
    </lineage>
</organism>
<dbReference type="InterPro" id="IPR050679">
    <property type="entry name" value="Bact_HTH_transcr_reg"/>
</dbReference>
<dbReference type="SUPFAM" id="SSF64288">
    <property type="entry name" value="Chorismate lyase-like"/>
    <property type="match status" value="1"/>
</dbReference>
<dbReference type="CDD" id="cd07377">
    <property type="entry name" value="WHTH_GntR"/>
    <property type="match status" value="1"/>
</dbReference>
<evidence type="ECO:0000313" key="6">
    <source>
        <dbReference type="Proteomes" id="UP000016057"/>
    </source>
</evidence>
<dbReference type="InterPro" id="IPR028978">
    <property type="entry name" value="Chorismate_lyase_/UTRA_dom_sf"/>
</dbReference>
<keyword evidence="2" id="KW-0238">DNA-binding</keyword>
<dbReference type="PANTHER" id="PTHR44846">
    <property type="entry name" value="MANNOSYL-D-GLYCERATE TRANSPORT/METABOLISM SYSTEM REPRESSOR MNGR-RELATED"/>
    <property type="match status" value="1"/>
</dbReference>
<name>K8ZPZ4_9ENTE</name>
<evidence type="ECO:0000259" key="4">
    <source>
        <dbReference type="PROSITE" id="PS50949"/>
    </source>
</evidence>
<feature type="domain" description="HTH gntR-type" evidence="4">
    <location>
        <begin position="5"/>
        <end position="73"/>
    </location>
</feature>
<evidence type="ECO:0000313" key="5">
    <source>
        <dbReference type="EMBL" id="EKU27641.1"/>
    </source>
</evidence>
<dbReference type="EMBL" id="AMYT01000011">
    <property type="protein sequence ID" value="EKU27641.1"/>
    <property type="molecule type" value="Genomic_DNA"/>
</dbReference>
<dbReference type="Gene3D" id="1.10.10.10">
    <property type="entry name" value="Winged helix-like DNA-binding domain superfamily/Winged helix DNA-binding domain"/>
    <property type="match status" value="1"/>
</dbReference>
<keyword evidence="3" id="KW-0804">Transcription</keyword>
<proteinExistence type="predicted"/>
<dbReference type="Pfam" id="PF07702">
    <property type="entry name" value="UTRA"/>
    <property type="match status" value="1"/>
</dbReference>
<dbReference type="SUPFAM" id="SSF46785">
    <property type="entry name" value="Winged helix' DNA-binding domain"/>
    <property type="match status" value="1"/>
</dbReference>
<reference evidence="5 6" key="1">
    <citation type="journal article" date="2013" name="Genome Announc.">
        <title>Draft Genome Sequence of Catellicoccus marimammalium, a Novel Species Commonly Found in Gull Feces.</title>
        <authorList>
            <person name="Weigand M.R."/>
            <person name="Ryu H."/>
            <person name="Bozcek L."/>
            <person name="Konstantinidis K.T."/>
            <person name="Santo Domingo J.W."/>
        </authorList>
    </citation>
    <scope>NUCLEOTIDE SEQUENCE [LARGE SCALE GENOMIC DNA]</scope>
    <source>
        <strain evidence="5 6">M35/04/3</strain>
    </source>
</reference>
<dbReference type="InterPro" id="IPR011663">
    <property type="entry name" value="UTRA"/>
</dbReference>
<dbReference type="InterPro" id="IPR036388">
    <property type="entry name" value="WH-like_DNA-bd_sf"/>
</dbReference>
<dbReference type="PROSITE" id="PS50949">
    <property type="entry name" value="HTH_GNTR"/>
    <property type="match status" value="1"/>
</dbReference>
<dbReference type="Proteomes" id="UP000016057">
    <property type="component" value="Unassembled WGS sequence"/>
</dbReference>
<evidence type="ECO:0000256" key="3">
    <source>
        <dbReference type="ARBA" id="ARBA00023163"/>
    </source>
</evidence>
<dbReference type="InterPro" id="IPR000524">
    <property type="entry name" value="Tscrpt_reg_HTH_GntR"/>
</dbReference>
<accession>K8ZPZ4</accession>
<dbReference type="FunFam" id="1.10.10.10:FF:000079">
    <property type="entry name" value="GntR family transcriptional regulator"/>
    <property type="match status" value="1"/>
</dbReference>
<dbReference type="SMART" id="SM00866">
    <property type="entry name" value="UTRA"/>
    <property type="match status" value="1"/>
</dbReference>
<dbReference type="PRINTS" id="PR00035">
    <property type="entry name" value="HTHGNTR"/>
</dbReference>
<sequence length="235" mass="26814">MSESTPIYMRIHDQIQQCIEEGKWQVGDRLPAERILAEQFSVSRMTLRQAIQTLADEGILERKVGSGTYVASQKVQEKMSGITSFTEIIENQGKIPSSKTVFYKVVKPNLQEQEALQIDGEDKIVRMERIRYANEIPICVETTSIPYEFIMNLDKTEISSSLYATLAKKENLRLGKAVQHITASLASDKIADLLELKVGEPILQLRQTTFLKDGRPLEYVRSKYAAHRFEFVLEK</sequence>
<protein>
    <submittedName>
        <fullName evidence="5">Putative transcriptional regulator of N-Acetylglucosamine utilization, GntR family</fullName>
    </submittedName>
</protein>
<dbReference type="STRING" id="1234409.C683_0422"/>
<evidence type="ECO:0000256" key="2">
    <source>
        <dbReference type="ARBA" id="ARBA00023125"/>
    </source>
</evidence>
<dbReference type="GO" id="GO:0003700">
    <property type="term" value="F:DNA-binding transcription factor activity"/>
    <property type="evidence" value="ECO:0007669"/>
    <property type="project" value="InterPro"/>
</dbReference>
<dbReference type="PANTHER" id="PTHR44846:SF1">
    <property type="entry name" value="MANNOSYL-D-GLYCERATE TRANSPORT_METABOLISM SYSTEM REPRESSOR MNGR-RELATED"/>
    <property type="match status" value="1"/>
</dbReference>
<dbReference type="PATRIC" id="fig|1234409.3.peg.389"/>
<dbReference type="OrthoDB" id="9815017at2"/>
<dbReference type="GO" id="GO:0003677">
    <property type="term" value="F:DNA binding"/>
    <property type="evidence" value="ECO:0007669"/>
    <property type="project" value="UniProtKB-KW"/>
</dbReference>
<keyword evidence="6" id="KW-1185">Reference proteome</keyword>
<comment type="caution">
    <text evidence="5">The sequence shown here is derived from an EMBL/GenBank/DDBJ whole genome shotgun (WGS) entry which is preliminary data.</text>
</comment>
<dbReference type="AlphaFoldDB" id="K8ZPZ4"/>
<dbReference type="GO" id="GO:0045892">
    <property type="term" value="P:negative regulation of DNA-templated transcription"/>
    <property type="evidence" value="ECO:0007669"/>
    <property type="project" value="TreeGrafter"/>
</dbReference>
<dbReference type="Pfam" id="PF00392">
    <property type="entry name" value="GntR"/>
    <property type="match status" value="1"/>
</dbReference>
<dbReference type="SMART" id="SM00345">
    <property type="entry name" value="HTH_GNTR"/>
    <property type="match status" value="1"/>
</dbReference>
<gene>
    <name evidence="5" type="ORF">C683_0422</name>
</gene>